<keyword evidence="2" id="KW-0808">Transferase</keyword>
<dbReference type="Gene3D" id="1.10.510.10">
    <property type="entry name" value="Transferase(Phosphotransferase) domain 1"/>
    <property type="match status" value="1"/>
</dbReference>
<dbReference type="PANTHER" id="PTHR43671:SF13">
    <property type="entry name" value="SERINE_THREONINE-PROTEIN KINASE NEK2"/>
    <property type="match status" value="1"/>
</dbReference>
<evidence type="ECO:0000256" key="6">
    <source>
        <dbReference type="SAM" id="Phobius"/>
    </source>
</evidence>
<feature type="domain" description="Protein kinase" evidence="7">
    <location>
        <begin position="1"/>
        <end position="93"/>
    </location>
</feature>
<feature type="non-terminal residue" evidence="8">
    <location>
        <position position="170"/>
    </location>
</feature>
<comment type="caution">
    <text evidence="8">The sequence shown here is derived from an EMBL/GenBank/DDBJ whole genome shotgun (WGS) entry which is preliminary data.</text>
</comment>
<dbReference type="PANTHER" id="PTHR43671">
    <property type="entry name" value="SERINE/THREONINE-PROTEIN KINASE NEK"/>
    <property type="match status" value="1"/>
</dbReference>
<organism evidence="8">
    <name type="scientific">marine sediment metagenome</name>
    <dbReference type="NCBI Taxonomy" id="412755"/>
    <lineage>
        <taxon>unclassified sequences</taxon>
        <taxon>metagenomes</taxon>
        <taxon>ecological metagenomes</taxon>
    </lineage>
</organism>
<dbReference type="SUPFAM" id="SSF56112">
    <property type="entry name" value="Protein kinase-like (PK-like)"/>
    <property type="match status" value="1"/>
</dbReference>
<dbReference type="PROSITE" id="PS50011">
    <property type="entry name" value="PROTEIN_KINASE_DOM"/>
    <property type="match status" value="1"/>
</dbReference>
<dbReference type="Pfam" id="PF00069">
    <property type="entry name" value="Pkinase"/>
    <property type="match status" value="1"/>
</dbReference>
<dbReference type="InterPro" id="IPR050660">
    <property type="entry name" value="NEK_Ser/Thr_kinase"/>
</dbReference>
<keyword evidence="5" id="KW-0067">ATP-binding</keyword>
<keyword evidence="6" id="KW-0812">Transmembrane</keyword>
<proteinExistence type="predicted"/>
<dbReference type="InterPro" id="IPR011009">
    <property type="entry name" value="Kinase-like_dom_sf"/>
</dbReference>
<evidence type="ECO:0000256" key="2">
    <source>
        <dbReference type="ARBA" id="ARBA00022679"/>
    </source>
</evidence>
<gene>
    <name evidence="8" type="ORF">S03H2_67794</name>
</gene>
<protein>
    <recommendedName>
        <fullName evidence="1">non-specific serine/threonine protein kinase</fullName>
        <ecNumber evidence="1">2.7.11.1</ecNumber>
    </recommendedName>
</protein>
<reference evidence="8" key="1">
    <citation type="journal article" date="2014" name="Front. Microbiol.">
        <title>High frequency of phylogenetically diverse reductive dehalogenase-homologous genes in deep subseafloor sedimentary metagenomes.</title>
        <authorList>
            <person name="Kawai M."/>
            <person name="Futagami T."/>
            <person name="Toyoda A."/>
            <person name="Takaki Y."/>
            <person name="Nishi S."/>
            <person name="Hori S."/>
            <person name="Arai W."/>
            <person name="Tsubouchi T."/>
            <person name="Morono Y."/>
            <person name="Uchiyama I."/>
            <person name="Ito T."/>
            <person name="Fujiyama A."/>
            <person name="Inagaki F."/>
            <person name="Takami H."/>
        </authorList>
    </citation>
    <scope>NUCLEOTIDE SEQUENCE</scope>
    <source>
        <strain evidence="8">Expedition CK06-06</strain>
    </source>
</reference>
<evidence type="ECO:0000256" key="5">
    <source>
        <dbReference type="ARBA" id="ARBA00022840"/>
    </source>
</evidence>
<dbReference type="EC" id="2.7.11.1" evidence="1"/>
<evidence type="ECO:0000259" key="7">
    <source>
        <dbReference type="PROSITE" id="PS50011"/>
    </source>
</evidence>
<dbReference type="GO" id="GO:0005524">
    <property type="term" value="F:ATP binding"/>
    <property type="evidence" value="ECO:0007669"/>
    <property type="project" value="UniProtKB-KW"/>
</dbReference>
<accession>X1I8N4</accession>
<evidence type="ECO:0000256" key="1">
    <source>
        <dbReference type="ARBA" id="ARBA00012513"/>
    </source>
</evidence>
<feature type="transmembrane region" description="Helical" evidence="6">
    <location>
        <begin position="126"/>
        <end position="147"/>
    </location>
</feature>
<sequence>YMSPEQVEGKETDQRSDIYSLGVILYEMVTGRAPFEGDTPLSVAVKQKTETPEDPRKLNSQIPVDLSRVILRCMEKDKGKRYQSAGELHSELINIEKGIPTTERIVPKRKPITSREITVTFGLKKLFIPALIIITLAIAIVITWRLLPKKEPVPISSAKHSIAVLPFVDL</sequence>
<name>X1I8N4_9ZZZZ</name>
<dbReference type="InterPro" id="IPR000719">
    <property type="entry name" value="Prot_kinase_dom"/>
</dbReference>
<evidence type="ECO:0000313" key="8">
    <source>
        <dbReference type="EMBL" id="GAH78037.1"/>
    </source>
</evidence>
<dbReference type="GO" id="GO:0004674">
    <property type="term" value="F:protein serine/threonine kinase activity"/>
    <property type="evidence" value="ECO:0007669"/>
    <property type="project" value="UniProtKB-EC"/>
</dbReference>
<evidence type="ECO:0000256" key="3">
    <source>
        <dbReference type="ARBA" id="ARBA00022741"/>
    </source>
</evidence>
<dbReference type="AlphaFoldDB" id="X1I8N4"/>
<evidence type="ECO:0000256" key="4">
    <source>
        <dbReference type="ARBA" id="ARBA00022777"/>
    </source>
</evidence>
<keyword evidence="4" id="KW-0418">Kinase</keyword>
<keyword evidence="6" id="KW-1133">Transmembrane helix</keyword>
<dbReference type="EMBL" id="BARU01044458">
    <property type="protein sequence ID" value="GAH78037.1"/>
    <property type="molecule type" value="Genomic_DNA"/>
</dbReference>
<keyword evidence="3" id="KW-0547">Nucleotide-binding</keyword>
<feature type="non-terminal residue" evidence="8">
    <location>
        <position position="1"/>
    </location>
</feature>
<keyword evidence="6" id="KW-0472">Membrane</keyword>